<accession>A0AA89AJW0</accession>
<evidence type="ECO:0000256" key="1">
    <source>
        <dbReference type="ARBA" id="ARBA00023117"/>
    </source>
</evidence>
<feature type="compositionally biased region" description="Basic and acidic residues" evidence="3">
    <location>
        <begin position="508"/>
        <end position="524"/>
    </location>
</feature>
<evidence type="ECO:0000313" key="6">
    <source>
        <dbReference type="Proteomes" id="UP001188597"/>
    </source>
</evidence>
<evidence type="ECO:0000256" key="3">
    <source>
        <dbReference type="SAM" id="MobiDB-lite"/>
    </source>
</evidence>
<reference evidence="5" key="1">
    <citation type="submission" date="2022-12" db="EMBL/GenBank/DDBJ databases">
        <title>Draft genome assemblies for two species of Escallonia (Escalloniales).</title>
        <authorList>
            <person name="Chanderbali A."/>
            <person name="Dervinis C."/>
            <person name="Anghel I."/>
            <person name="Soltis D."/>
            <person name="Soltis P."/>
            <person name="Zapata F."/>
        </authorList>
    </citation>
    <scope>NUCLEOTIDE SEQUENCE</scope>
    <source>
        <strain evidence="5">UCBG64.0493</strain>
        <tissue evidence="5">Leaf</tissue>
    </source>
</reference>
<organism evidence="5 6">
    <name type="scientific">Escallonia herrerae</name>
    <dbReference type="NCBI Taxonomy" id="1293975"/>
    <lineage>
        <taxon>Eukaryota</taxon>
        <taxon>Viridiplantae</taxon>
        <taxon>Streptophyta</taxon>
        <taxon>Embryophyta</taxon>
        <taxon>Tracheophyta</taxon>
        <taxon>Spermatophyta</taxon>
        <taxon>Magnoliopsida</taxon>
        <taxon>eudicotyledons</taxon>
        <taxon>Gunneridae</taxon>
        <taxon>Pentapetalae</taxon>
        <taxon>asterids</taxon>
        <taxon>campanulids</taxon>
        <taxon>Escalloniales</taxon>
        <taxon>Escalloniaceae</taxon>
        <taxon>Escallonia</taxon>
    </lineage>
</organism>
<feature type="compositionally biased region" description="Acidic residues" evidence="3">
    <location>
        <begin position="142"/>
        <end position="152"/>
    </location>
</feature>
<dbReference type="Gene3D" id="1.20.920.10">
    <property type="entry name" value="Bromodomain-like"/>
    <property type="match status" value="1"/>
</dbReference>
<feature type="region of interest" description="Disordered" evidence="3">
    <location>
        <begin position="125"/>
        <end position="152"/>
    </location>
</feature>
<feature type="compositionally biased region" description="Basic and acidic residues" evidence="3">
    <location>
        <begin position="591"/>
        <end position="600"/>
    </location>
</feature>
<feature type="region of interest" description="Disordered" evidence="3">
    <location>
        <begin position="224"/>
        <end position="245"/>
    </location>
</feature>
<evidence type="ECO:0000259" key="4">
    <source>
        <dbReference type="PROSITE" id="PS50014"/>
    </source>
</evidence>
<feature type="domain" description="Bromo" evidence="4">
    <location>
        <begin position="271"/>
        <end position="342"/>
    </location>
</feature>
<dbReference type="AlphaFoldDB" id="A0AA89AJW0"/>
<dbReference type="CDD" id="cd04369">
    <property type="entry name" value="Bromodomain"/>
    <property type="match status" value="1"/>
</dbReference>
<evidence type="ECO:0000256" key="2">
    <source>
        <dbReference type="PROSITE-ProRule" id="PRU00035"/>
    </source>
</evidence>
<feature type="compositionally biased region" description="Basic residues" evidence="3">
    <location>
        <begin position="560"/>
        <end position="579"/>
    </location>
</feature>
<feature type="region of interest" description="Disordered" evidence="3">
    <location>
        <begin position="442"/>
        <end position="485"/>
    </location>
</feature>
<feature type="compositionally biased region" description="Acidic residues" evidence="3">
    <location>
        <begin position="525"/>
        <end position="541"/>
    </location>
</feature>
<name>A0AA89AJW0_9ASTE</name>
<gene>
    <name evidence="5" type="ORF">RJ639_019826</name>
</gene>
<evidence type="ECO:0000313" key="5">
    <source>
        <dbReference type="EMBL" id="KAK3004982.1"/>
    </source>
</evidence>
<dbReference type="Proteomes" id="UP001188597">
    <property type="component" value="Unassembled WGS sequence"/>
</dbReference>
<keyword evidence="1 2" id="KW-0103">Bromodomain</keyword>
<dbReference type="PROSITE" id="PS50014">
    <property type="entry name" value="BROMODOMAIN_2"/>
    <property type="match status" value="1"/>
</dbReference>
<feature type="region of interest" description="Disordered" evidence="3">
    <location>
        <begin position="500"/>
        <end position="600"/>
    </location>
</feature>
<feature type="compositionally biased region" description="Basic and acidic residues" evidence="3">
    <location>
        <begin position="125"/>
        <end position="141"/>
    </location>
</feature>
<proteinExistence type="predicted"/>
<protein>
    <recommendedName>
        <fullName evidence="4">Bromo domain-containing protein</fullName>
    </recommendedName>
</protein>
<dbReference type="InterPro" id="IPR001487">
    <property type="entry name" value="Bromodomain"/>
</dbReference>
<keyword evidence="6" id="KW-1185">Reference proteome</keyword>
<dbReference type="PANTHER" id="PTHR37888:SF11">
    <property type="entry name" value="DNA-BINDING BROMODOMAIN-CONTAINING PROTEIN"/>
    <property type="match status" value="1"/>
</dbReference>
<sequence length="600" mass="68934">MANNWNQARANGQPLCTWQQFVLVCAVQRFGKRNWHTLAHKLRKISPPSDCRLQYQELNSRSCRLQYQELTRRFAARHGPSPDEDSTIEAMIDELTQLRIDEVIRAGMRGEAKIESLKETITRLKKEADQDEKAAEEVKGEPEEEVNEEPEEELNLELATISISNGNGEPTIQENEQVQTVSEPVQAESEPVQIVSTIFEPVLDCLATLKLLDSVSPDEFLANPNGASTSYDVPKRRQEEGTSWGSVHHRTMDRWSIDMAQTLVKYLEFIRAQDCGSMFEHRLPIQETEEYAKRIRQHMDLQIIQKRLEEGNYLQSAHSFFRDLLLLCTNAIVFFPYTSREHTAAVHLLELVHILRPESTSASQNDVEGEMPRQVVVCGLFAANYEWGARKMDRREHSKALSLTEVVEEVVQGQRNEARRSSRISNKMKGVLIVSDDDSIEDEADKKESTKKMDRSEHSKAVSVTEVTEEVVQGQRNEARRSSRTSNKMKAIVVVFDDDDVEDEADKEESPKKNLSLEKVKEEYYSDEDYELEEEEEEEEEEKRSSRGHSKERRGDGRRGRERRRGGSTSGRKRGRPRKRPESASISPEPQKNERDDGHH</sequence>
<dbReference type="CDD" id="cd00167">
    <property type="entry name" value="SANT"/>
    <property type="match status" value="1"/>
</dbReference>
<dbReference type="SMART" id="SM00297">
    <property type="entry name" value="BROMO"/>
    <property type="match status" value="1"/>
</dbReference>
<feature type="compositionally biased region" description="Low complexity" evidence="3">
    <location>
        <begin position="462"/>
        <end position="472"/>
    </location>
</feature>
<comment type="caution">
    <text evidence="5">The sequence shown here is derived from an EMBL/GenBank/DDBJ whole genome shotgun (WGS) entry which is preliminary data.</text>
</comment>
<dbReference type="InterPro" id="IPR001005">
    <property type="entry name" value="SANT/Myb"/>
</dbReference>
<dbReference type="SUPFAM" id="SSF47370">
    <property type="entry name" value="Bromodomain"/>
    <property type="match status" value="1"/>
</dbReference>
<dbReference type="PANTHER" id="PTHR37888">
    <property type="entry name" value="DNA-BINDING BROMODOMAIN-CONTAINING PROTEIN"/>
    <property type="match status" value="1"/>
</dbReference>
<dbReference type="InterPro" id="IPR036427">
    <property type="entry name" value="Bromodomain-like_sf"/>
</dbReference>
<feature type="compositionally biased region" description="Basic and acidic residues" evidence="3">
    <location>
        <begin position="444"/>
        <end position="460"/>
    </location>
</feature>
<dbReference type="Pfam" id="PF00439">
    <property type="entry name" value="Bromodomain"/>
    <property type="match status" value="1"/>
</dbReference>
<dbReference type="EMBL" id="JAVXUP010002185">
    <property type="protein sequence ID" value="KAK3004982.1"/>
    <property type="molecule type" value="Genomic_DNA"/>
</dbReference>